<feature type="domain" description="UvrD-like helicase ATP-binding" evidence="6">
    <location>
        <begin position="204"/>
        <end position="562"/>
    </location>
</feature>
<evidence type="ECO:0000256" key="2">
    <source>
        <dbReference type="ARBA" id="ARBA00022801"/>
    </source>
</evidence>
<dbReference type="Pfam" id="PF00580">
    <property type="entry name" value="UvrD-helicase"/>
    <property type="match status" value="1"/>
</dbReference>
<dbReference type="PANTHER" id="PTHR11070">
    <property type="entry name" value="UVRD / RECB / PCRA DNA HELICASE FAMILY MEMBER"/>
    <property type="match status" value="1"/>
</dbReference>
<keyword evidence="4 5" id="KW-0067">ATP-binding</keyword>
<proteinExistence type="predicted"/>
<accession>A0A7X2T1Y9</accession>
<dbReference type="Proteomes" id="UP000460287">
    <property type="component" value="Unassembled WGS sequence"/>
</dbReference>
<dbReference type="PANTHER" id="PTHR11070:SF17">
    <property type="entry name" value="DNA HELICASE IV"/>
    <property type="match status" value="1"/>
</dbReference>
<dbReference type="RefSeq" id="WP_154531637.1">
    <property type="nucleotide sequence ID" value="NZ_VULX01000014.1"/>
</dbReference>
<gene>
    <name evidence="7" type="ORF">FYJ33_09865</name>
</gene>
<dbReference type="PROSITE" id="PS51198">
    <property type="entry name" value="UVRD_HELICASE_ATP_BIND"/>
    <property type="match status" value="1"/>
</dbReference>
<keyword evidence="1 5" id="KW-0547">Nucleotide-binding</keyword>
<evidence type="ECO:0000313" key="8">
    <source>
        <dbReference type="Proteomes" id="UP000460287"/>
    </source>
</evidence>
<keyword evidence="8" id="KW-1185">Reference proteome</keyword>
<dbReference type="GO" id="GO:0003677">
    <property type="term" value="F:DNA binding"/>
    <property type="evidence" value="ECO:0007669"/>
    <property type="project" value="InterPro"/>
</dbReference>
<dbReference type="InterPro" id="IPR027417">
    <property type="entry name" value="P-loop_NTPase"/>
</dbReference>
<sequence>MSQEKQAEFLAENIKLKNTLNVINNETLSFIARRQYISDYIRKYREKILEEYKDDEDKVAEYFDHELYVKEEAYSTIDRKLKELTILKESPYFGRINFEDELSGELDNIYIGRFGLTEEGSYEPEIVDWRAPIASLFYHGGLGKAQYTAPDGKVDVDILGRRQLIVKKGQLKGIFDSAIDVKDEILQMVLSSNSNEKLQDIVMTIQEEQDKIIRASRSKTIVVNGVAGSGKTTIALHRVAYLLYNYRKELEGKVLILGPNSIFMEYISQVLPTLGETGVMQETFTNYAIEEIGLKESIIEYNEFLERVIGGDKEFIEDAKKKYSSEFIKELDDFIAYLEKNHFTFEQVKYFDEVIVDIDEINELYTNYYAYMPLFRRTQKMKRIIESKIKDKRNELVYKFDKELADTKASLSEEQLALVESDMDFRRNIRIREIVRESMDAKKRVASFLDNESIVELYKKFIKKERLSVFDLAPILYLMIKLDGKKAKNQFRHIIIDEAQDYSSLQFIVIRELTDCKHFTIVGDSNQRIVKFTEKAPMLDLCNVWNEKDIEHYELSKSYRSTYEIMQYANQYLNEEKIVPIVRNGKPVVTIKAESDEEIRDAVVDSINEFREEGFESIAVITKDVDELERINKIVNDRIHLFKFDNEYVIYRGGIVIIPSYYAKGLEFDAVVMIDSDKEEKKEDLIKYVISTRALHALTNVKIK</sequence>
<evidence type="ECO:0000256" key="5">
    <source>
        <dbReference type="PROSITE-ProRule" id="PRU00560"/>
    </source>
</evidence>
<dbReference type="InterPro" id="IPR000212">
    <property type="entry name" value="DNA_helicase_UvrD/REP"/>
</dbReference>
<dbReference type="EMBL" id="VULX01000014">
    <property type="protein sequence ID" value="MSR91695.1"/>
    <property type="molecule type" value="Genomic_DNA"/>
</dbReference>
<protein>
    <submittedName>
        <fullName evidence="7">AAA family ATPase</fullName>
    </submittedName>
</protein>
<keyword evidence="2 5" id="KW-0378">Hydrolase</keyword>
<organism evidence="7 8">
    <name type="scientific">Inconstantimicrobium porci</name>
    <dbReference type="NCBI Taxonomy" id="2652291"/>
    <lineage>
        <taxon>Bacteria</taxon>
        <taxon>Bacillati</taxon>
        <taxon>Bacillota</taxon>
        <taxon>Clostridia</taxon>
        <taxon>Eubacteriales</taxon>
        <taxon>Clostridiaceae</taxon>
        <taxon>Inconstantimicrobium</taxon>
    </lineage>
</organism>
<dbReference type="GO" id="GO:0043138">
    <property type="term" value="F:3'-5' DNA helicase activity"/>
    <property type="evidence" value="ECO:0007669"/>
    <property type="project" value="TreeGrafter"/>
</dbReference>
<feature type="binding site" evidence="5">
    <location>
        <begin position="225"/>
        <end position="232"/>
    </location>
    <ligand>
        <name>ATP</name>
        <dbReference type="ChEBI" id="CHEBI:30616"/>
    </ligand>
</feature>
<reference evidence="7 8" key="1">
    <citation type="submission" date="2019-08" db="EMBL/GenBank/DDBJ databases">
        <title>In-depth cultivation of the pig gut microbiome towards novel bacterial diversity and tailored functional studies.</title>
        <authorList>
            <person name="Wylensek D."/>
            <person name="Hitch T.C.A."/>
            <person name="Clavel T."/>
        </authorList>
    </citation>
    <scope>NUCLEOTIDE SEQUENCE [LARGE SCALE GENOMIC DNA]</scope>
    <source>
        <strain evidence="7 8">WCA-383-APC-5B</strain>
    </source>
</reference>
<dbReference type="GO" id="GO:0005829">
    <property type="term" value="C:cytosol"/>
    <property type="evidence" value="ECO:0007669"/>
    <property type="project" value="TreeGrafter"/>
</dbReference>
<dbReference type="InterPro" id="IPR014016">
    <property type="entry name" value="UvrD-like_ATP-bd"/>
</dbReference>
<name>A0A7X2T1Y9_9CLOT</name>
<dbReference type="Gene3D" id="3.40.50.300">
    <property type="entry name" value="P-loop containing nucleotide triphosphate hydrolases"/>
    <property type="match status" value="2"/>
</dbReference>
<dbReference type="GO" id="GO:0016787">
    <property type="term" value="F:hydrolase activity"/>
    <property type="evidence" value="ECO:0007669"/>
    <property type="project" value="UniProtKB-UniRule"/>
</dbReference>
<evidence type="ECO:0000256" key="1">
    <source>
        <dbReference type="ARBA" id="ARBA00022741"/>
    </source>
</evidence>
<keyword evidence="3 5" id="KW-0347">Helicase</keyword>
<dbReference type="AlphaFoldDB" id="A0A7X2T1Y9"/>
<evidence type="ECO:0000313" key="7">
    <source>
        <dbReference type="EMBL" id="MSR91695.1"/>
    </source>
</evidence>
<evidence type="ECO:0000259" key="6">
    <source>
        <dbReference type="PROSITE" id="PS51198"/>
    </source>
</evidence>
<dbReference type="GO" id="GO:0005524">
    <property type="term" value="F:ATP binding"/>
    <property type="evidence" value="ECO:0007669"/>
    <property type="project" value="UniProtKB-UniRule"/>
</dbReference>
<evidence type="ECO:0000256" key="3">
    <source>
        <dbReference type="ARBA" id="ARBA00022806"/>
    </source>
</evidence>
<dbReference type="GO" id="GO:0000725">
    <property type="term" value="P:recombinational repair"/>
    <property type="evidence" value="ECO:0007669"/>
    <property type="project" value="TreeGrafter"/>
</dbReference>
<evidence type="ECO:0000256" key="4">
    <source>
        <dbReference type="ARBA" id="ARBA00022840"/>
    </source>
</evidence>
<comment type="caution">
    <text evidence="7">The sequence shown here is derived from an EMBL/GenBank/DDBJ whole genome shotgun (WGS) entry which is preliminary data.</text>
</comment>
<dbReference type="SUPFAM" id="SSF52540">
    <property type="entry name" value="P-loop containing nucleoside triphosphate hydrolases"/>
    <property type="match status" value="1"/>
</dbReference>